<dbReference type="RefSeq" id="WP_379935114.1">
    <property type="nucleotide sequence ID" value="NZ_JBHTHY010000011.1"/>
</dbReference>
<dbReference type="Pfam" id="PF10988">
    <property type="entry name" value="DUF2807"/>
    <property type="match status" value="1"/>
</dbReference>
<evidence type="ECO:0000313" key="3">
    <source>
        <dbReference type="EMBL" id="MFD0798393.1"/>
    </source>
</evidence>
<dbReference type="EMBL" id="JBHTHY010000011">
    <property type="protein sequence ID" value="MFD0798393.1"/>
    <property type="molecule type" value="Genomic_DNA"/>
</dbReference>
<dbReference type="InterPro" id="IPR021255">
    <property type="entry name" value="DUF2807"/>
</dbReference>
<proteinExistence type="predicted"/>
<feature type="chain" id="PRO_5045497212" evidence="1">
    <location>
        <begin position="22"/>
        <end position="227"/>
    </location>
</feature>
<sequence>MNRLRTIITAVTALIGLTATAQTEIIALQEYDGVKAFDQINVTLVESSENKAVVTGDDVDEVKIVNNDGTLKIRMELDNFLDGNETEVTLYHTQEINMLDSNEGAKITSDNQIDSNYLVLNAQEGGTVNVAVNTTNLDVKAVTGGEVMANGTAPNLEVVVRSGGEFSGKELRAQQADVNVFAGGDAWVHADEYVEATVTAGGTIEIFGNPENVSKNKTFGGSIIVRQ</sequence>
<keyword evidence="1" id="KW-0732">Signal</keyword>
<comment type="caution">
    <text evidence="3">The sequence shown here is derived from an EMBL/GenBank/DDBJ whole genome shotgun (WGS) entry which is preliminary data.</text>
</comment>
<protein>
    <submittedName>
        <fullName evidence="3">Head GIN domain-containing protein</fullName>
    </submittedName>
</protein>
<name>A0ABW3B4Y3_9FLAO</name>
<evidence type="ECO:0000259" key="2">
    <source>
        <dbReference type="Pfam" id="PF10988"/>
    </source>
</evidence>
<dbReference type="Gene3D" id="2.160.20.120">
    <property type="match status" value="1"/>
</dbReference>
<evidence type="ECO:0000256" key="1">
    <source>
        <dbReference type="SAM" id="SignalP"/>
    </source>
</evidence>
<dbReference type="Proteomes" id="UP001597012">
    <property type="component" value="Unassembled WGS sequence"/>
</dbReference>
<feature type="domain" description="Putative auto-transporter adhesin head GIN" evidence="2">
    <location>
        <begin position="30"/>
        <end position="210"/>
    </location>
</feature>
<organism evidence="3 4">
    <name type="scientific">Maribacter chungangensis</name>
    <dbReference type="NCBI Taxonomy" id="1069117"/>
    <lineage>
        <taxon>Bacteria</taxon>
        <taxon>Pseudomonadati</taxon>
        <taxon>Bacteroidota</taxon>
        <taxon>Flavobacteriia</taxon>
        <taxon>Flavobacteriales</taxon>
        <taxon>Flavobacteriaceae</taxon>
        <taxon>Maribacter</taxon>
    </lineage>
</organism>
<gene>
    <name evidence="3" type="ORF">ACFQZJ_13050</name>
</gene>
<feature type="signal peptide" evidence="1">
    <location>
        <begin position="1"/>
        <end position="21"/>
    </location>
</feature>
<accession>A0ABW3B4Y3</accession>
<evidence type="ECO:0000313" key="4">
    <source>
        <dbReference type="Proteomes" id="UP001597012"/>
    </source>
</evidence>
<keyword evidence="4" id="KW-1185">Reference proteome</keyword>
<reference evidence="4" key="1">
    <citation type="journal article" date="2019" name="Int. J. Syst. Evol. Microbiol.">
        <title>The Global Catalogue of Microorganisms (GCM) 10K type strain sequencing project: providing services to taxonomists for standard genome sequencing and annotation.</title>
        <authorList>
            <consortium name="The Broad Institute Genomics Platform"/>
            <consortium name="The Broad Institute Genome Sequencing Center for Infectious Disease"/>
            <person name="Wu L."/>
            <person name="Ma J."/>
        </authorList>
    </citation>
    <scope>NUCLEOTIDE SEQUENCE [LARGE SCALE GENOMIC DNA]</scope>
    <source>
        <strain evidence="4">CCUG 61948</strain>
    </source>
</reference>